<evidence type="ECO:0000313" key="2">
    <source>
        <dbReference type="Proteomes" id="UP001652624"/>
    </source>
</evidence>
<accession>A0ABM3WPA6</accession>
<dbReference type="GeneID" id="132535653"/>
<name>A0ABM3WPA6_ERIEU</name>
<feature type="compositionally biased region" description="Gly residues" evidence="1">
    <location>
        <begin position="1"/>
        <end position="15"/>
    </location>
</feature>
<evidence type="ECO:0000313" key="3">
    <source>
        <dbReference type="RefSeq" id="XP_060038397.1"/>
    </source>
</evidence>
<protein>
    <submittedName>
        <fullName evidence="3">Actin nucleation-promoting factor WAS-like isoform X2</fullName>
    </submittedName>
</protein>
<dbReference type="Proteomes" id="UP001652624">
    <property type="component" value="Chromosome 23"/>
</dbReference>
<gene>
    <name evidence="3" type="primary">LOC132535653</name>
</gene>
<sequence>MAASHGGGGGGGGGSLCATPDRLPVPPSRCSRPPRETKLRPAPPGPAGQSARGTVTFPRLRAPQVGGRRDRRATEPTNQSGERAEGAGPEYPPIQRELPWPAGRSGSAPRRPTSPWQPKEAGAGPFHRGGGARYITGRNRASLHHSCSLPPVQGAPLCGPGA</sequence>
<organism evidence="2 3">
    <name type="scientific">Erinaceus europaeus</name>
    <name type="common">Western European hedgehog</name>
    <dbReference type="NCBI Taxonomy" id="9365"/>
    <lineage>
        <taxon>Eukaryota</taxon>
        <taxon>Metazoa</taxon>
        <taxon>Chordata</taxon>
        <taxon>Craniata</taxon>
        <taxon>Vertebrata</taxon>
        <taxon>Euteleostomi</taxon>
        <taxon>Mammalia</taxon>
        <taxon>Eutheria</taxon>
        <taxon>Laurasiatheria</taxon>
        <taxon>Eulipotyphla</taxon>
        <taxon>Erinaceidae</taxon>
        <taxon>Erinaceinae</taxon>
        <taxon>Erinaceus</taxon>
    </lineage>
</organism>
<evidence type="ECO:0000256" key="1">
    <source>
        <dbReference type="SAM" id="MobiDB-lite"/>
    </source>
</evidence>
<dbReference type="RefSeq" id="XP_060038397.1">
    <property type="nucleotide sequence ID" value="XM_060182414.1"/>
</dbReference>
<feature type="region of interest" description="Disordered" evidence="1">
    <location>
        <begin position="1"/>
        <end position="137"/>
    </location>
</feature>
<keyword evidence="2" id="KW-1185">Reference proteome</keyword>
<reference evidence="3" key="1">
    <citation type="submission" date="2025-08" db="UniProtKB">
        <authorList>
            <consortium name="RefSeq"/>
        </authorList>
    </citation>
    <scope>IDENTIFICATION</scope>
</reference>
<proteinExistence type="predicted"/>